<keyword evidence="6" id="KW-0472">Membrane</keyword>
<evidence type="ECO:0000256" key="8">
    <source>
        <dbReference type="ARBA" id="ARBA00023237"/>
    </source>
</evidence>
<dbReference type="InterPro" id="IPR013784">
    <property type="entry name" value="Carb-bd-like_fold"/>
</dbReference>
<dbReference type="EMBL" id="UINC01010059">
    <property type="protein sequence ID" value="SVA44898.1"/>
    <property type="molecule type" value="Genomic_DNA"/>
</dbReference>
<evidence type="ECO:0000256" key="4">
    <source>
        <dbReference type="ARBA" id="ARBA00022729"/>
    </source>
</evidence>
<sequence length="941" mass="101598">MRILQYVLAITLSTVLLTAGQTGKIAGRVTDSGSGEPLVGCNVLISGTSSGAATDANGEYFIINLVPGSYDVDFSMIGYAAYAASGVQVNIDVTTPVDAALTAEALEMAGVSVTAEKPPIENTLTSSKQIVSGDMIAGMAVTDVNDVVKTLPGVTEFGGELHIRGGRSGEEMYLVDGASVTNAVFGGNAVPVNPSMVGELQLITGTFNAEYGQAMSGLFNTVLREPTPGFHASLGFRTSLGQGYFTADKGDFQGKDVYAEAEIMSVVDATGSYTTAVEGTDYTKVSTYGDKKTIMDFSAGFGGDPYGAYFSLRTLDDPGRLPGLANDLMSMQAKVNYQLGGNLKLSAETMISNSNSFYDPTYDAERMDAGMDVWQWVMALDQYPRTEASTTQFGLTANYVMSASTNINVRLDMMMRTQEDGAKSSDGKFVDFVDNKQVTANTMYNGAEGPNHTKVMEHGAAANAWYSLENVYGHYFKLDKTVTTIGVHATNQYNNRHLLKAGFDYRMFNIDRSGHDVWYGRTLGFTEANPRLQQNSFGDAKPTEIAAYVQDQMEFSDMILNLGLRFDGFNAGSDKGYWATDTDDMAADQALNPFDPSKRKATEMKTQISPRLGVSFPMGDDMAFRYSYGSFFERPQLYRLLNNHMAQMDGGTESGFFIYLGNANLDPKKTSKYEMGLQYSVSDNLKLDVAGYYKDISNLAASQEVYAVPYQDDGTGHDNDAGWGTDDTFEAAHYSFMVSDHYGNIRGLEMSLSQTGRSGLTGRASYTYSIARGTASEARNAGNGSLTQETGNVAADIMTMTTLDWHRPHMLNGVVDYHMDVSGMTGGMVGNAGLNMTFNIQSGLPVSARSGVGSTNLSERAPTTTDVNLKLDATLALGPVSPTVYLLVENVLNIQNVVYIADPGSYFDEQSNYYNVAAGPTNNLLAYGKPMTLNLGVQIDF</sequence>
<dbReference type="SUPFAM" id="SSF49452">
    <property type="entry name" value="Starch-binding domain-like"/>
    <property type="match status" value="1"/>
</dbReference>
<proteinExistence type="predicted"/>
<evidence type="ECO:0000256" key="5">
    <source>
        <dbReference type="ARBA" id="ARBA00023077"/>
    </source>
</evidence>
<evidence type="ECO:0000256" key="7">
    <source>
        <dbReference type="ARBA" id="ARBA00023170"/>
    </source>
</evidence>
<evidence type="ECO:0000259" key="10">
    <source>
        <dbReference type="Pfam" id="PF07715"/>
    </source>
</evidence>
<organism evidence="11">
    <name type="scientific">marine metagenome</name>
    <dbReference type="NCBI Taxonomy" id="408172"/>
    <lineage>
        <taxon>unclassified sequences</taxon>
        <taxon>metagenomes</taxon>
        <taxon>ecological metagenomes</taxon>
    </lineage>
</organism>
<dbReference type="InterPro" id="IPR039426">
    <property type="entry name" value="TonB-dep_rcpt-like"/>
</dbReference>
<keyword evidence="4" id="KW-0732">Signal</keyword>
<evidence type="ECO:0000313" key="11">
    <source>
        <dbReference type="EMBL" id="SVA44898.1"/>
    </source>
</evidence>
<evidence type="ECO:0000256" key="6">
    <source>
        <dbReference type="ARBA" id="ARBA00023136"/>
    </source>
</evidence>
<dbReference type="SUPFAM" id="SSF56935">
    <property type="entry name" value="Porins"/>
    <property type="match status" value="1"/>
</dbReference>
<dbReference type="Gene3D" id="2.60.40.1120">
    <property type="entry name" value="Carboxypeptidase-like, regulatory domain"/>
    <property type="match status" value="1"/>
</dbReference>
<comment type="subcellular location">
    <subcellularLocation>
        <location evidence="1">Cell outer membrane</location>
        <topology evidence="1">Multi-pass membrane protein</topology>
    </subcellularLocation>
</comment>
<keyword evidence="8" id="KW-0998">Cell outer membrane</keyword>
<dbReference type="GO" id="GO:0015344">
    <property type="term" value="F:siderophore uptake transmembrane transporter activity"/>
    <property type="evidence" value="ECO:0007669"/>
    <property type="project" value="TreeGrafter"/>
</dbReference>
<keyword evidence="5" id="KW-0798">TonB box</keyword>
<accession>A0A381VYQ6</accession>
<protein>
    <submittedName>
        <fullName evidence="11">Uncharacterized protein</fullName>
    </submittedName>
</protein>
<dbReference type="InterPro" id="IPR000531">
    <property type="entry name" value="Beta-barrel_TonB"/>
</dbReference>
<gene>
    <name evidence="11" type="ORF">METZ01_LOCUS97752</name>
</gene>
<dbReference type="InterPro" id="IPR037066">
    <property type="entry name" value="Plug_dom_sf"/>
</dbReference>
<keyword evidence="3" id="KW-0812">Transmembrane</keyword>
<dbReference type="InterPro" id="IPR012910">
    <property type="entry name" value="Plug_dom"/>
</dbReference>
<dbReference type="Pfam" id="PF13620">
    <property type="entry name" value="CarboxypepD_reg"/>
    <property type="match status" value="1"/>
</dbReference>
<dbReference type="GO" id="GO:0044718">
    <property type="term" value="P:siderophore transmembrane transport"/>
    <property type="evidence" value="ECO:0007669"/>
    <property type="project" value="TreeGrafter"/>
</dbReference>
<dbReference type="PROSITE" id="PS52016">
    <property type="entry name" value="TONB_DEPENDENT_REC_3"/>
    <property type="match status" value="1"/>
</dbReference>
<evidence type="ECO:0000259" key="9">
    <source>
        <dbReference type="Pfam" id="PF00593"/>
    </source>
</evidence>
<dbReference type="Gene3D" id="2.40.170.20">
    <property type="entry name" value="TonB-dependent receptor, beta-barrel domain"/>
    <property type="match status" value="1"/>
</dbReference>
<evidence type="ECO:0000256" key="1">
    <source>
        <dbReference type="ARBA" id="ARBA00004571"/>
    </source>
</evidence>
<dbReference type="GO" id="GO:0009279">
    <property type="term" value="C:cell outer membrane"/>
    <property type="evidence" value="ECO:0007669"/>
    <property type="project" value="UniProtKB-SubCell"/>
</dbReference>
<dbReference type="PANTHER" id="PTHR30069">
    <property type="entry name" value="TONB-DEPENDENT OUTER MEMBRANE RECEPTOR"/>
    <property type="match status" value="1"/>
</dbReference>
<evidence type="ECO:0000256" key="2">
    <source>
        <dbReference type="ARBA" id="ARBA00022448"/>
    </source>
</evidence>
<keyword evidence="7" id="KW-0675">Receptor</keyword>
<reference evidence="11" key="1">
    <citation type="submission" date="2018-05" db="EMBL/GenBank/DDBJ databases">
        <authorList>
            <person name="Lanie J.A."/>
            <person name="Ng W.-L."/>
            <person name="Kazmierczak K.M."/>
            <person name="Andrzejewski T.M."/>
            <person name="Davidsen T.M."/>
            <person name="Wayne K.J."/>
            <person name="Tettelin H."/>
            <person name="Glass J.I."/>
            <person name="Rusch D."/>
            <person name="Podicherti R."/>
            <person name="Tsui H.-C.T."/>
            <person name="Winkler M.E."/>
        </authorList>
    </citation>
    <scope>NUCLEOTIDE SEQUENCE</scope>
</reference>
<dbReference type="InterPro" id="IPR036942">
    <property type="entry name" value="Beta-barrel_TonB_sf"/>
</dbReference>
<feature type="domain" description="TonB-dependent receptor-like beta-barrel" evidence="9">
    <location>
        <begin position="384"/>
        <end position="846"/>
    </location>
</feature>
<evidence type="ECO:0000256" key="3">
    <source>
        <dbReference type="ARBA" id="ARBA00022692"/>
    </source>
</evidence>
<dbReference type="GO" id="GO:0030246">
    <property type="term" value="F:carbohydrate binding"/>
    <property type="evidence" value="ECO:0007669"/>
    <property type="project" value="InterPro"/>
</dbReference>
<keyword evidence="2" id="KW-0813">Transport</keyword>
<dbReference type="Gene3D" id="2.170.130.10">
    <property type="entry name" value="TonB-dependent receptor, plug domain"/>
    <property type="match status" value="1"/>
</dbReference>
<dbReference type="Pfam" id="PF07715">
    <property type="entry name" value="Plug"/>
    <property type="match status" value="1"/>
</dbReference>
<dbReference type="Pfam" id="PF00593">
    <property type="entry name" value="TonB_dep_Rec_b-barrel"/>
    <property type="match status" value="1"/>
</dbReference>
<dbReference type="AlphaFoldDB" id="A0A381VYQ6"/>
<dbReference type="PANTHER" id="PTHR30069:SF29">
    <property type="entry name" value="HEMOGLOBIN AND HEMOGLOBIN-HAPTOGLOBIN-BINDING PROTEIN 1-RELATED"/>
    <property type="match status" value="1"/>
</dbReference>
<feature type="domain" description="TonB-dependent receptor plug" evidence="10">
    <location>
        <begin position="124"/>
        <end position="215"/>
    </location>
</feature>
<name>A0A381VYQ6_9ZZZZ</name>